<dbReference type="PIRSF" id="PIRSF018077">
    <property type="entry name" value="UCP018077"/>
    <property type="match status" value="1"/>
</dbReference>
<feature type="active site" description="Proton acceptor" evidence="2">
    <location>
        <position position="107"/>
    </location>
</feature>
<dbReference type="GO" id="GO:0008233">
    <property type="term" value="F:peptidase activity"/>
    <property type="evidence" value="ECO:0007669"/>
    <property type="project" value="InterPro"/>
</dbReference>
<keyword evidence="3" id="KW-0647">Proteasome</keyword>
<evidence type="ECO:0000313" key="3">
    <source>
        <dbReference type="EMBL" id="SHJ93585.1"/>
    </source>
</evidence>
<sequence>MTQPSTKPLSGARRIMGTEVEYGISVPGDPAANPVITSTQIVLAYAAAADIPRSRRARWDYEVESPLRDARGFDLSAPTMHSPGDSDLDDLGAANVILTNGARLYVDHAHPEYSTPEVLTPRDVVIWDKAGERTMEEAALRAATVPGAPRIQLYKNNVDGKGASYGSHENYLMSRFTPFPAIVAGLTPFFVTRQVITGSGRVGIGTTGEEPGYQLSQRADYIEVEVGLETTLKRGIINTRDEPHADADKYRRLHVIIGDANLSEYSTLLKVGTTALVLDMIENGVRFDELRLAEPVRSVHRISHDPTLKTTVDLVDGRKFTGLDVQRAYFEKAQKHVENTLGADVDPDTAEVLQLWGEVLDALERDPMETADRLDWTAKLRLLEGYRERDGLSWESGRLALVDLQYSDVRMAKGLYNRLATRGSIKRLVSEEDIRAAMHNPPENTRAYFRGRCLERYPGEVAAASWDSVIFDLGRESLVRIPTLEPLRGTRRHVGELIDNARTAEELVTALTQG</sequence>
<dbReference type="GO" id="GO:0010498">
    <property type="term" value="P:proteasomal protein catabolic process"/>
    <property type="evidence" value="ECO:0007669"/>
    <property type="project" value="InterPro"/>
</dbReference>
<dbReference type="EMBL" id="FRAP01000001">
    <property type="protein sequence ID" value="SHJ93585.1"/>
    <property type="molecule type" value="Genomic_DNA"/>
</dbReference>
<dbReference type="PANTHER" id="PTHR42307">
    <property type="entry name" value="PUP DEAMIDASE/DEPUPYLASE"/>
    <property type="match status" value="1"/>
</dbReference>
<dbReference type="Proteomes" id="UP000184363">
    <property type="component" value="Unassembled WGS sequence"/>
</dbReference>
<proteinExistence type="inferred from homology"/>
<dbReference type="GO" id="GO:0019941">
    <property type="term" value="P:modification-dependent protein catabolic process"/>
    <property type="evidence" value="ECO:0007669"/>
    <property type="project" value="InterPro"/>
</dbReference>
<name>A0A1M6NCW3_PSETH</name>
<evidence type="ECO:0000256" key="1">
    <source>
        <dbReference type="ARBA" id="ARBA00009114"/>
    </source>
</evidence>
<dbReference type="InterPro" id="IPR022366">
    <property type="entry name" value="Pup_deamidase"/>
</dbReference>
<dbReference type="STRING" id="1848.SAMN05443637_101182"/>
<dbReference type="GO" id="GO:0000502">
    <property type="term" value="C:proteasome complex"/>
    <property type="evidence" value="ECO:0007669"/>
    <property type="project" value="UniProtKB-KW"/>
</dbReference>
<accession>A0A1M6NCW3</accession>
<dbReference type="GO" id="GO:0070490">
    <property type="term" value="P:protein pupylation"/>
    <property type="evidence" value="ECO:0007669"/>
    <property type="project" value="TreeGrafter"/>
</dbReference>
<dbReference type="NCBIfam" id="TIGR03688">
    <property type="entry name" value="depupylase_Dop"/>
    <property type="match status" value="1"/>
</dbReference>
<dbReference type="InterPro" id="IPR004347">
    <property type="entry name" value="Pup_ligase/deamidase"/>
</dbReference>
<dbReference type="Pfam" id="PF03136">
    <property type="entry name" value="Pup_ligase"/>
    <property type="match status" value="1"/>
</dbReference>
<dbReference type="GO" id="GO:0005524">
    <property type="term" value="F:ATP binding"/>
    <property type="evidence" value="ECO:0007669"/>
    <property type="project" value="TreeGrafter"/>
</dbReference>
<evidence type="ECO:0000313" key="4">
    <source>
        <dbReference type="Proteomes" id="UP000184363"/>
    </source>
</evidence>
<keyword evidence="4" id="KW-1185">Reference proteome</keyword>
<organism evidence="3 4">
    <name type="scientific">Pseudonocardia thermophila</name>
    <dbReference type="NCBI Taxonomy" id="1848"/>
    <lineage>
        <taxon>Bacteria</taxon>
        <taxon>Bacillati</taxon>
        <taxon>Actinomycetota</taxon>
        <taxon>Actinomycetes</taxon>
        <taxon>Pseudonocardiales</taxon>
        <taxon>Pseudonocardiaceae</taxon>
        <taxon>Pseudonocardia</taxon>
    </lineage>
</organism>
<dbReference type="PANTHER" id="PTHR42307:SF2">
    <property type="entry name" value="PUP DEAMIDASE_DEPUPYLASE"/>
    <property type="match status" value="1"/>
</dbReference>
<protein>
    <submittedName>
        <fullName evidence="3">Proteasome accessory factor A</fullName>
    </submittedName>
</protein>
<comment type="similarity">
    <text evidence="1">Belongs to the Pup ligase/Pup deamidase family. Pup deamidase subfamily.</text>
</comment>
<dbReference type="AlphaFoldDB" id="A0A1M6NCW3"/>
<evidence type="ECO:0000256" key="2">
    <source>
        <dbReference type="PIRSR" id="PIRSR018077-1"/>
    </source>
</evidence>
<dbReference type="GO" id="GO:0016811">
    <property type="term" value="F:hydrolase activity, acting on carbon-nitrogen (but not peptide) bonds, in linear amides"/>
    <property type="evidence" value="ECO:0007669"/>
    <property type="project" value="InterPro"/>
</dbReference>
<reference evidence="3 4" key="1">
    <citation type="submission" date="2016-11" db="EMBL/GenBank/DDBJ databases">
        <authorList>
            <person name="Jaros S."/>
            <person name="Januszkiewicz K."/>
            <person name="Wedrychowicz H."/>
        </authorList>
    </citation>
    <scope>NUCLEOTIDE SEQUENCE [LARGE SCALE GENOMIC DNA]</scope>
    <source>
        <strain evidence="3 4">DSM 43832</strain>
    </source>
</reference>
<gene>
    <name evidence="3" type="ORF">SAMN05443637_101182</name>
</gene>